<proteinExistence type="predicted"/>
<organism evidence="2 3">
    <name type="scientific">Streptomyces tateyamensis</name>
    <dbReference type="NCBI Taxonomy" id="565073"/>
    <lineage>
        <taxon>Bacteria</taxon>
        <taxon>Bacillati</taxon>
        <taxon>Actinomycetota</taxon>
        <taxon>Actinomycetes</taxon>
        <taxon>Kitasatosporales</taxon>
        <taxon>Streptomycetaceae</taxon>
        <taxon>Streptomyces</taxon>
    </lineage>
</organism>
<evidence type="ECO:0000313" key="3">
    <source>
        <dbReference type="Proteomes" id="UP000248039"/>
    </source>
</evidence>
<name>A0A2V4NDK4_9ACTN</name>
<dbReference type="Proteomes" id="UP000248039">
    <property type="component" value="Unassembled WGS sequence"/>
</dbReference>
<feature type="region of interest" description="Disordered" evidence="1">
    <location>
        <begin position="139"/>
        <end position="162"/>
    </location>
</feature>
<reference evidence="2 3" key="1">
    <citation type="submission" date="2018-03" db="EMBL/GenBank/DDBJ databases">
        <title>Bioinformatic expansion and discovery of thiopeptide antibiotics.</title>
        <authorList>
            <person name="Schwalen C.J."/>
            <person name="Hudson G.A."/>
            <person name="Mitchell D.A."/>
        </authorList>
    </citation>
    <scope>NUCLEOTIDE SEQUENCE [LARGE SCALE GENOMIC DNA]</scope>
    <source>
        <strain evidence="2 3">ATCC 21389</strain>
    </source>
</reference>
<comment type="caution">
    <text evidence="2">The sequence shown here is derived from an EMBL/GenBank/DDBJ whole genome shotgun (WGS) entry which is preliminary data.</text>
</comment>
<evidence type="ECO:0000313" key="2">
    <source>
        <dbReference type="EMBL" id="PYC82607.1"/>
    </source>
</evidence>
<dbReference type="RefSeq" id="WP_110667803.1">
    <property type="nucleotide sequence ID" value="NZ_PYBW01000030.1"/>
</dbReference>
<evidence type="ECO:0000256" key="1">
    <source>
        <dbReference type="SAM" id="MobiDB-lite"/>
    </source>
</evidence>
<protein>
    <submittedName>
        <fullName evidence="2">Uncharacterized protein</fullName>
    </submittedName>
</protein>
<dbReference type="OrthoDB" id="9836450at2"/>
<keyword evidence="3" id="KW-1185">Reference proteome</keyword>
<dbReference type="EMBL" id="PYBW01000030">
    <property type="protein sequence ID" value="PYC82607.1"/>
    <property type="molecule type" value="Genomic_DNA"/>
</dbReference>
<sequence>MQPADSDLPADSALRDQIDAATAESDAFLTARGASAPVFMGRPAWQRLALEALMAAVWSGTVRLCVHVRPDRLVSTPTVVWVEAPATVCCPPCDLARRLEEARTCQGCGTRGSLTGGTECAAPAGPMSVTALWCQACPPPTAPSDAGRRSRTGKKRSRRRGR</sequence>
<accession>A0A2V4NDK4</accession>
<gene>
    <name evidence="2" type="ORF">C7C46_09600</name>
</gene>
<feature type="compositionally biased region" description="Basic residues" evidence="1">
    <location>
        <begin position="149"/>
        <end position="162"/>
    </location>
</feature>
<dbReference type="AlphaFoldDB" id="A0A2V4NDK4"/>